<dbReference type="CDD" id="cd08414">
    <property type="entry name" value="PBP2_LTTR_aromatics_like"/>
    <property type="match status" value="1"/>
</dbReference>
<dbReference type="Gene3D" id="3.40.190.10">
    <property type="entry name" value="Periplasmic binding protein-like II"/>
    <property type="match status" value="2"/>
</dbReference>
<dbReference type="FunFam" id="1.10.10.10:FF:000001">
    <property type="entry name" value="LysR family transcriptional regulator"/>
    <property type="match status" value="1"/>
</dbReference>
<dbReference type="InterPro" id="IPR036388">
    <property type="entry name" value="WH-like_DNA-bd_sf"/>
</dbReference>
<dbReference type="GO" id="GO:0032993">
    <property type="term" value="C:protein-DNA complex"/>
    <property type="evidence" value="ECO:0007669"/>
    <property type="project" value="TreeGrafter"/>
</dbReference>
<protein>
    <submittedName>
        <fullName evidence="6">Transcriptional regulator, LysR family</fullName>
    </submittedName>
</protein>
<comment type="similarity">
    <text evidence="1">Belongs to the LysR transcriptional regulatory family.</text>
</comment>
<dbReference type="RefSeq" id="WP_007414666.1">
    <property type="nucleotide sequence ID" value="NZ_ABOX02000010.1"/>
</dbReference>
<dbReference type="PANTHER" id="PTHR30346">
    <property type="entry name" value="TRANSCRIPTIONAL DUAL REGULATOR HCAR-RELATED"/>
    <property type="match status" value="1"/>
</dbReference>
<dbReference type="SUPFAM" id="SSF46785">
    <property type="entry name" value="Winged helix' DNA-binding domain"/>
    <property type="match status" value="1"/>
</dbReference>
<dbReference type="Proteomes" id="UP000003688">
    <property type="component" value="Unassembled WGS sequence"/>
</dbReference>
<dbReference type="Pfam" id="PF03466">
    <property type="entry name" value="LysR_substrate"/>
    <property type="match status" value="1"/>
</dbReference>
<feature type="domain" description="HTH lysR-type" evidence="5">
    <location>
        <begin position="1"/>
        <end position="57"/>
    </location>
</feature>
<dbReference type="STRING" id="320771.Cflav_PD4455"/>
<reference evidence="6 7" key="1">
    <citation type="journal article" date="2011" name="J. Bacteriol.">
        <title>Genome sequence of 'Pedosphaera parvula' Ellin514, an aerobic Verrucomicrobial isolate from pasture soil.</title>
        <authorList>
            <person name="Kant R."/>
            <person name="van Passel M.W."/>
            <person name="Sangwan P."/>
            <person name="Palva A."/>
            <person name="Lucas S."/>
            <person name="Copeland A."/>
            <person name="Lapidus A."/>
            <person name="Glavina Del Rio T."/>
            <person name="Dalin E."/>
            <person name="Tice H."/>
            <person name="Bruce D."/>
            <person name="Goodwin L."/>
            <person name="Pitluck S."/>
            <person name="Chertkov O."/>
            <person name="Larimer F.W."/>
            <person name="Land M.L."/>
            <person name="Hauser L."/>
            <person name="Brettin T.S."/>
            <person name="Detter J.C."/>
            <person name="Han S."/>
            <person name="de Vos W.M."/>
            <person name="Janssen P.H."/>
            <person name="Smidt H."/>
        </authorList>
    </citation>
    <scope>NUCLEOTIDE SEQUENCE [LARGE SCALE GENOMIC DNA]</scope>
    <source>
        <strain evidence="6 7">Ellin514</strain>
    </source>
</reference>
<evidence type="ECO:0000256" key="1">
    <source>
        <dbReference type="ARBA" id="ARBA00009437"/>
    </source>
</evidence>
<dbReference type="GO" id="GO:0003700">
    <property type="term" value="F:DNA-binding transcription factor activity"/>
    <property type="evidence" value="ECO:0007669"/>
    <property type="project" value="InterPro"/>
</dbReference>
<evidence type="ECO:0000259" key="5">
    <source>
        <dbReference type="PROSITE" id="PS50931"/>
    </source>
</evidence>
<dbReference type="PROSITE" id="PS50931">
    <property type="entry name" value="HTH_LYSR"/>
    <property type="match status" value="1"/>
</dbReference>
<dbReference type="PANTHER" id="PTHR30346:SF0">
    <property type="entry name" value="HCA OPERON TRANSCRIPTIONAL ACTIVATOR HCAR"/>
    <property type="match status" value="1"/>
</dbReference>
<comment type="caution">
    <text evidence="6">The sequence shown here is derived from an EMBL/GenBank/DDBJ whole genome shotgun (WGS) entry which is preliminary data.</text>
</comment>
<organism evidence="6 7">
    <name type="scientific">Pedosphaera parvula (strain Ellin514)</name>
    <dbReference type="NCBI Taxonomy" id="320771"/>
    <lineage>
        <taxon>Bacteria</taxon>
        <taxon>Pseudomonadati</taxon>
        <taxon>Verrucomicrobiota</taxon>
        <taxon>Pedosphaerae</taxon>
        <taxon>Pedosphaerales</taxon>
        <taxon>Pedosphaeraceae</taxon>
        <taxon>Pedosphaera</taxon>
    </lineage>
</organism>
<evidence type="ECO:0000313" key="6">
    <source>
        <dbReference type="EMBL" id="EEF61434.1"/>
    </source>
</evidence>
<dbReference type="InterPro" id="IPR000847">
    <property type="entry name" value="LysR_HTH_N"/>
</dbReference>
<dbReference type="InterPro" id="IPR036390">
    <property type="entry name" value="WH_DNA-bd_sf"/>
</dbReference>
<dbReference type="GO" id="GO:0003677">
    <property type="term" value="F:DNA binding"/>
    <property type="evidence" value="ECO:0007669"/>
    <property type="project" value="UniProtKB-KW"/>
</dbReference>
<dbReference type="Pfam" id="PF00126">
    <property type="entry name" value="HTH_1"/>
    <property type="match status" value="1"/>
</dbReference>
<dbReference type="PRINTS" id="PR00039">
    <property type="entry name" value="HTHLYSR"/>
</dbReference>
<dbReference type="InterPro" id="IPR005119">
    <property type="entry name" value="LysR_subst-bd"/>
</dbReference>
<dbReference type="SUPFAM" id="SSF53850">
    <property type="entry name" value="Periplasmic binding protein-like II"/>
    <property type="match status" value="1"/>
</dbReference>
<dbReference type="EMBL" id="ABOX02000010">
    <property type="protein sequence ID" value="EEF61434.1"/>
    <property type="molecule type" value="Genomic_DNA"/>
</dbReference>
<keyword evidence="4" id="KW-0804">Transcription</keyword>
<accession>B9XFS0</accession>
<evidence type="ECO:0000313" key="7">
    <source>
        <dbReference type="Proteomes" id="UP000003688"/>
    </source>
</evidence>
<dbReference type="AlphaFoldDB" id="B9XFS0"/>
<gene>
    <name evidence="6" type="ORF">Cflav_PD4455</name>
</gene>
<evidence type="ECO:0000256" key="3">
    <source>
        <dbReference type="ARBA" id="ARBA00023125"/>
    </source>
</evidence>
<proteinExistence type="inferred from homology"/>
<dbReference type="Gene3D" id="1.10.10.10">
    <property type="entry name" value="Winged helix-like DNA-binding domain superfamily/Winged helix DNA-binding domain"/>
    <property type="match status" value="1"/>
</dbReference>
<keyword evidence="3" id="KW-0238">DNA-binding</keyword>
<keyword evidence="7" id="KW-1185">Reference proteome</keyword>
<sequence>MLAQLRSFLVVVEEGSLHRAAARLRISQSALTRQMQALEHDLGGRLLERTSAGVKPTSAGYAAINKLRPALAQFDDAMGEVRRLLRGENEQLRIGYIASAAKKFLEPALIALRKQHPKLKLKLLDLTPGEQIAGLRRGEIDLAMTPLEGNLSRDFHIKKLATLPMLAVLPTDHPLAGKPNVWMKQLKDERFVGGSEKDLPGYNRWFTQLCRKTGRFKPRFIQDATNLPEALELVSNEGAVTLLSADMQEHMTACFAMVPIADPEATFDLFVVWQRGRTSDSLRTLLDSLSAIYARSPMNLQKSKKLDQVPNPRPLRLLA</sequence>
<name>B9XFS0_PEDPL</name>
<dbReference type="OrthoDB" id="155872at2"/>
<evidence type="ECO:0000256" key="4">
    <source>
        <dbReference type="ARBA" id="ARBA00023163"/>
    </source>
</evidence>
<evidence type="ECO:0000256" key="2">
    <source>
        <dbReference type="ARBA" id="ARBA00023015"/>
    </source>
</evidence>
<keyword evidence="2" id="KW-0805">Transcription regulation</keyword>